<dbReference type="InterPro" id="IPR004099">
    <property type="entry name" value="Pyr_nucl-diS_OxRdtase_dimer"/>
</dbReference>
<comment type="cofactor">
    <cofactor evidence="8">
        <name>FAD</name>
        <dbReference type="ChEBI" id="CHEBI:57692"/>
    </cofactor>
    <text evidence="8">Binds 1 FAD per subunit.</text>
</comment>
<dbReference type="InterPro" id="IPR046952">
    <property type="entry name" value="GSHR/TRXR-like"/>
</dbReference>
<evidence type="ECO:0000256" key="6">
    <source>
        <dbReference type="ARBA" id="ARBA00023284"/>
    </source>
</evidence>
<feature type="disulfide bond" description="Redox-active" evidence="9">
    <location>
        <begin position="42"/>
        <end position="47"/>
    </location>
</feature>
<dbReference type="OrthoDB" id="9800167at2"/>
<dbReference type="SUPFAM" id="SSF55424">
    <property type="entry name" value="FAD/NAD-linked reductases, dimerisation (C-terminal) domain"/>
    <property type="match status" value="1"/>
</dbReference>
<accession>A0A2K8SLN7</accession>
<feature type="binding site" evidence="8">
    <location>
        <begin position="173"/>
        <end position="180"/>
    </location>
    <ligand>
        <name>NAD(+)</name>
        <dbReference type="ChEBI" id="CHEBI:57540"/>
    </ligand>
</feature>
<dbReference type="RefSeq" id="WP_100898307.1">
    <property type="nucleotide sequence ID" value="NZ_CAWNNC010000001.1"/>
</dbReference>
<feature type="domain" description="FAD/NAD(P)-binding" evidence="12">
    <location>
        <begin position="5"/>
        <end position="318"/>
    </location>
</feature>
<reference evidence="13 14" key="1">
    <citation type="submission" date="2017-11" db="EMBL/GenBank/DDBJ databases">
        <title>Complete genome of a free-living desiccation-tolerant cyanobacterium and its photosynthetic adaptation to extreme terrestrial habitat.</title>
        <authorList>
            <person name="Shang J."/>
        </authorList>
    </citation>
    <scope>NUCLEOTIDE SEQUENCE [LARGE SCALE GENOMIC DNA]</scope>
    <source>
        <strain evidence="13 14">CCNUN1</strain>
    </source>
</reference>
<dbReference type="SUPFAM" id="SSF51905">
    <property type="entry name" value="FAD/NAD(P)-binding domain"/>
    <property type="match status" value="1"/>
</dbReference>
<dbReference type="InterPro" id="IPR036188">
    <property type="entry name" value="FAD/NAD-bd_sf"/>
</dbReference>
<evidence type="ECO:0000259" key="12">
    <source>
        <dbReference type="Pfam" id="PF07992"/>
    </source>
</evidence>
<dbReference type="InterPro" id="IPR016156">
    <property type="entry name" value="FAD/NAD-linked_Rdtase_dimer_sf"/>
</dbReference>
<keyword evidence="14" id="KW-1185">Reference proteome</keyword>
<feature type="binding site" evidence="8">
    <location>
        <position position="262"/>
    </location>
    <ligand>
        <name>NAD(+)</name>
        <dbReference type="ChEBI" id="CHEBI:57540"/>
    </ligand>
</feature>
<dbReference type="InterPro" id="IPR012999">
    <property type="entry name" value="Pyr_OxRdtase_I_AS"/>
</dbReference>
<evidence type="ECO:0000313" key="13">
    <source>
        <dbReference type="EMBL" id="AUB36351.1"/>
    </source>
</evidence>
<feature type="binding site" evidence="8">
    <location>
        <position position="51"/>
    </location>
    <ligand>
        <name>FAD</name>
        <dbReference type="ChEBI" id="CHEBI:57692"/>
    </ligand>
</feature>
<comment type="similarity">
    <text evidence="1 10">Belongs to the class-I pyridine nucleotide-disulfide oxidoreductase family.</text>
</comment>
<keyword evidence="2 10" id="KW-0285">Flavoprotein</keyword>
<evidence type="ECO:0000256" key="2">
    <source>
        <dbReference type="ARBA" id="ARBA00022630"/>
    </source>
</evidence>
<feature type="binding site" evidence="8">
    <location>
        <position position="196"/>
    </location>
    <ligand>
        <name>NAD(+)</name>
        <dbReference type="ChEBI" id="CHEBI:57540"/>
    </ligand>
</feature>
<dbReference type="GO" id="GO:0005829">
    <property type="term" value="C:cytosol"/>
    <property type="evidence" value="ECO:0007669"/>
    <property type="project" value="TreeGrafter"/>
</dbReference>
<keyword evidence="8" id="KW-0547">Nucleotide-binding</keyword>
<dbReference type="AlphaFoldDB" id="A0A2K8SLN7"/>
<dbReference type="GO" id="GO:0045454">
    <property type="term" value="P:cell redox homeostasis"/>
    <property type="evidence" value="ECO:0007669"/>
    <property type="project" value="InterPro"/>
</dbReference>
<dbReference type="Pfam" id="PF02852">
    <property type="entry name" value="Pyr_redox_dim"/>
    <property type="match status" value="1"/>
</dbReference>
<evidence type="ECO:0000256" key="10">
    <source>
        <dbReference type="RuleBase" id="RU003691"/>
    </source>
</evidence>
<dbReference type="Pfam" id="PF07992">
    <property type="entry name" value="Pyr_redox_2"/>
    <property type="match status" value="1"/>
</dbReference>
<evidence type="ECO:0000256" key="1">
    <source>
        <dbReference type="ARBA" id="ARBA00007532"/>
    </source>
</evidence>
<keyword evidence="5" id="KW-1015">Disulfide bond</keyword>
<dbReference type="PRINTS" id="PR00368">
    <property type="entry name" value="FADPNR"/>
</dbReference>
<name>A0A2K8SLN7_9NOSO</name>
<evidence type="ECO:0000256" key="5">
    <source>
        <dbReference type="ARBA" id="ARBA00023157"/>
    </source>
</evidence>
<feature type="active site" description="Proton acceptor" evidence="7">
    <location>
        <position position="437"/>
    </location>
</feature>
<dbReference type="GO" id="GO:0006749">
    <property type="term" value="P:glutathione metabolic process"/>
    <property type="evidence" value="ECO:0007669"/>
    <property type="project" value="TreeGrafter"/>
</dbReference>
<dbReference type="InterPro" id="IPR023753">
    <property type="entry name" value="FAD/NAD-binding_dom"/>
</dbReference>
<evidence type="ECO:0000313" key="14">
    <source>
        <dbReference type="Proteomes" id="UP000232003"/>
    </source>
</evidence>
<dbReference type="Gene3D" id="3.50.50.60">
    <property type="entry name" value="FAD/NAD(P)-binding domain"/>
    <property type="match status" value="2"/>
</dbReference>
<dbReference type="Gene3D" id="3.30.390.30">
    <property type="match status" value="1"/>
</dbReference>
<dbReference type="GO" id="GO:0034599">
    <property type="term" value="P:cellular response to oxidative stress"/>
    <property type="evidence" value="ECO:0007669"/>
    <property type="project" value="TreeGrafter"/>
</dbReference>
<dbReference type="GO" id="GO:0004362">
    <property type="term" value="F:glutathione-disulfide reductase (NADPH) activity"/>
    <property type="evidence" value="ECO:0007669"/>
    <property type="project" value="TreeGrafter"/>
</dbReference>
<dbReference type="PIRSF" id="PIRSF000350">
    <property type="entry name" value="Mercury_reductase_MerA"/>
    <property type="match status" value="1"/>
</dbReference>
<evidence type="ECO:0000256" key="3">
    <source>
        <dbReference type="ARBA" id="ARBA00022827"/>
    </source>
</evidence>
<keyword evidence="4 10" id="KW-0560">Oxidoreductase</keyword>
<dbReference type="GO" id="GO:0050660">
    <property type="term" value="F:flavin adenine dinucleotide binding"/>
    <property type="evidence" value="ECO:0007669"/>
    <property type="project" value="InterPro"/>
</dbReference>
<evidence type="ECO:0000256" key="4">
    <source>
        <dbReference type="ARBA" id="ARBA00023002"/>
    </source>
</evidence>
<evidence type="ECO:0000259" key="11">
    <source>
        <dbReference type="Pfam" id="PF02852"/>
    </source>
</evidence>
<evidence type="ECO:0000256" key="7">
    <source>
        <dbReference type="PIRSR" id="PIRSR000350-2"/>
    </source>
</evidence>
<dbReference type="Proteomes" id="UP000232003">
    <property type="component" value="Chromosome"/>
</dbReference>
<dbReference type="NCBIfam" id="NF004776">
    <property type="entry name" value="PRK06116.1"/>
    <property type="match status" value="1"/>
</dbReference>
<sequence>MTFDYDLFVIGAGPGGLAAAKKAASYGVRVAVAEQESIGGTCVNRGCVPKKLIVYAADFALQNQIAHSYGWSDCQTYFDWTLFIKSVHQHIDTINQSYFQQLQKAGIELISQHVTFIDTHTINIDGRKVTADKILIAVGGQPLKPKIPGIEYAITSREMFQLPYLPKRLAIIGGGYIGVEFSSMMHAFGCEVTVIERDGTILSGFDDDICSAVQQGLIKRGIKIFTNSTVNEIKFSEEGFLLTITGENQEIITADTILVATGYAPNTKNLGLENAHVELGEHGAIKVDEYSRTSQENIFAVGDCTSRVQLTPVAKAEGIAFADTVFGNKAQKLNYDYVPTAVFCRPEAASVGMTEAKAREKFGESVQCYRTQFQPLLYRLIEQDEPTTIKLVLNGDSGQVLGAHMVGEHAADIIQSLGVAIRKGITKEDLDETIGIHPTTGEEFLSLN</sequence>
<keyword evidence="3 8" id="KW-0274">FAD</keyword>
<feature type="domain" description="Pyridine nucleotide-disulphide oxidoreductase dimerisation" evidence="11">
    <location>
        <begin position="338"/>
        <end position="444"/>
    </location>
</feature>
<dbReference type="EMBL" id="CP024785">
    <property type="protein sequence ID" value="AUB36351.1"/>
    <property type="molecule type" value="Genomic_DNA"/>
</dbReference>
<feature type="binding site" evidence="8">
    <location>
        <position position="303"/>
    </location>
    <ligand>
        <name>FAD</name>
        <dbReference type="ChEBI" id="CHEBI:57692"/>
    </ligand>
</feature>
<organism evidence="13 14">
    <name type="scientific">Nostoc flagelliforme CCNUN1</name>
    <dbReference type="NCBI Taxonomy" id="2038116"/>
    <lineage>
        <taxon>Bacteria</taxon>
        <taxon>Bacillati</taxon>
        <taxon>Cyanobacteriota</taxon>
        <taxon>Cyanophyceae</taxon>
        <taxon>Nostocales</taxon>
        <taxon>Nostocaceae</taxon>
        <taxon>Nostoc</taxon>
    </lineage>
</organism>
<dbReference type="PROSITE" id="PS00076">
    <property type="entry name" value="PYRIDINE_REDOX_1"/>
    <property type="match status" value="1"/>
</dbReference>
<keyword evidence="6 10" id="KW-0676">Redox-active center</keyword>
<dbReference type="PRINTS" id="PR00411">
    <property type="entry name" value="PNDRDTASEI"/>
</dbReference>
<protein>
    <submittedName>
        <fullName evidence="13">GSR, glutathione reductase</fullName>
    </submittedName>
</protein>
<dbReference type="PANTHER" id="PTHR42737">
    <property type="entry name" value="GLUTATHIONE REDUCTASE"/>
    <property type="match status" value="1"/>
</dbReference>
<keyword evidence="8" id="KW-0520">NAD</keyword>
<proteinExistence type="inferred from homology"/>
<evidence type="ECO:0000256" key="8">
    <source>
        <dbReference type="PIRSR" id="PIRSR000350-3"/>
    </source>
</evidence>
<dbReference type="InterPro" id="IPR001100">
    <property type="entry name" value="Pyr_nuc-diS_OxRdtase"/>
</dbReference>
<dbReference type="KEGG" id="nfl:COO91_02263"/>
<dbReference type="PANTHER" id="PTHR42737:SF2">
    <property type="entry name" value="GLUTATHIONE REDUCTASE"/>
    <property type="match status" value="1"/>
</dbReference>
<gene>
    <name evidence="13" type="ORF">COO91_02263</name>
</gene>
<evidence type="ECO:0000256" key="9">
    <source>
        <dbReference type="PIRSR" id="PIRSR000350-4"/>
    </source>
</evidence>